<dbReference type="GO" id="GO:0052381">
    <property type="term" value="F:tRNA dimethylallyltransferase activity"/>
    <property type="evidence" value="ECO:0007669"/>
    <property type="project" value="UniProtKB-UniRule"/>
</dbReference>
<dbReference type="Pfam" id="PF12874">
    <property type="entry name" value="zf-met"/>
    <property type="match status" value="1"/>
</dbReference>
<feature type="domain" description="C2H2-type" evidence="9">
    <location>
        <begin position="410"/>
        <end position="433"/>
    </location>
</feature>
<dbReference type="PANTHER" id="PTHR11088:SF89">
    <property type="entry name" value="TRNA DIMETHYLALLYLTRANSFERASE"/>
    <property type="match status" value="1"/>
</dbReference>
<dbReference type="InterPro" id="IPR030666">
    <property type="entry name" value="IPP_transferase_euk"/>
</dbReference>
<sequence>MKPRLQPKLPLIAVVGATGTGKSELAVELAKVHNGEIINGDAMQLYSGLPIITNKITPAEQQGIAHHLIGRICFNEQTWVVGTFVKQALSVIDQIRARGKLPILVGGTHYYTQSLLFHDRLVEGNDDANTETQNEDHQEWPELEQPTEELLEELKRVDPIMAERWHPNDRRKIQRSLQIYLKTGRKASDLYAEQRARNVEDTSPNGDLTDTDGPKMRFDTLMFWVHAESDALRDRLDKRVDKMLAAGLLDEVQQLYSHAAAETTQSGEVDETRGIWISIGYKEFKTYMEALNSCTEANQADLERLKREALERTKIATRQYAKRQIRWLRIKMINSLHCAHAQNSLYLLDGTDVAEFASKVVQPALALTKTWLCSSDTLPEPTSLSAAASEMLVPKREDYSAAPESWTKQHCDICNTTCVTAEQWQTHVRSRGHRRGVAKRGGASISPIAATKTS</sequence>
<dbReference type="Proteomes" id="UP001303373">
    <property type="component" value="Chromosome 2"/>
</dbReference>
<keyword evidence="4 5" id="KW-0067">ATP-binding</keyword>
<reference evidence="10 11" key="1">
    <citation type="submission" date="2023-11" db="EMBL/GenBank/DDBJ databases">
        <title>An acidophilic fungus is an integral part of prey digestion in a carnivorous sundew plant.</title>
        <authorList>
            <person name="Tsai I.J."/>
        </authorList>
    </citation>
    <scope>NUCLEOTIDE SEQUENCE [LARGE SCALE GENOMIC DNA]</scope>
    <source>
        <strain evidence="10">169a</strain>
    </source>
</reference>
<keyword evidence="2 5" id="KW-0808">Transferase</keyword>
<dbReference type="NCBIfam" id="TIGR00174">
    <property type="entry name" value="miaA"/>
    <property type="match status" value="1"/>
</dbReference>
<evidence type="ECO:0000256" key="6">
    <source>
        <dbReference type="RuleBase" id="RU003783"/>
    </source>
</evidence>
<dbReference type="InterPro" id="IPR018022">
    <property type="entry name" value="IPT"/>
</dbReference>
<dbReference type="SUPFAM" id="SSF52540">
    <property type="entry name" value="P-loop containing nucleoside triphosphate hydrolases"/>
    <property type="match status" value="2"/>
</dbReference>
<dbReference type="Pfam" id="PF01715">
    <property type="entry name" value="IPPT"/>
    <property type="match status" value="1"/>
</dbReference>
<evidence type="ECO:0000256" key="7">
    <source>
        <dbReference type="RuleBase" id="RU003785"/>
    </source>
</evidence>
<evidence type="ECO:0000256" key="2">
    <source>
        <dbReference type="ARBA" id="ARBA00022679"/>
    </source>
</evidence>
<keyword evidence="11" id="KW-1185">Reference proteome</keyword>
<dbReference type="InterPro" id="IPR039657">
    <property type="entry name" value="Dimethylallyltransferase"/>
</dbReference>
<dbReference type="EMBL" id="CP138581">
    <property type="protein sequence ID" value="WPG99013.1"/>
    <property type="molecule type" value="Genomic_DNA"/>
</dbReference>
<proteinExistence type="inferred from homology"/>
<dbReference type="InterPro" id="IPR036236">
    <property type="entry name" value="Znf_C2H2_sf"/>
</dbReference>
<organism evidence="10 11">
    <name type="scientific">Acrodontium crateriforme</name>
    <dbReference type="NCBI Taxonomy" id="150365"/>
    <lineage>
        <taxon>Eukaryota</taxon>
        <taxon>Fungi</taxon>
        <taxon>Dikarya</taxon>
        <taxon>Ascomycota</taxon>
        <taxon>Pezizomycotina</taxon>
        <taxon>Dothideomycetes</taxon>
        <taxon>Dothideomycetidae</taxon>
        <taxon>Mycosphaerellales</taxon>
        <taxon>Teratosphaeriaceae</taxon>
        <taxon>Acrodontium</taxon>
    </lineage>
</organism>
<comment type="similarity">
    <text evidence="1 5 7">Belongs to the IPP transferase family.</text>
</comment>
<evidence type="ECO:0000259" key="9">
    <source>
        <dbReference type="Pfam" id="PF12874"/>
    </source>
</evidence>
<keyword evidence="3 5" id="KW-0547">Nucleotide-binding</keyword>
<dbReference type="GO" id="GO:0005524">
    <property type="term" value="F:ATP binding"/>
    <property type="evidence" value="ECO:0007669"/>
    <property type="project" value="UniProtKB-UniRule"/>
</dbReference>
<dbReference type="HAMAP" id="MF_00185">
    <property type="entry name" value="IPP_trans"/>
    <property type="match status" value="1"/>
</dbReference>
<dbReference type="AlphaFoldDB" id="A0AAQ3LZT3"/>
<evidence type="ECO:0000256" key="3">
    <source>
        <dbReference type="ARBA" id="ARBA00022741"/>
    </source>
</evidence>
<dbReference type="SUPFAM" id="SSF57667">
    <property type="entry name" value="beta-beta-alpha zinc fingers"/>
    <property type="match status" value="1"/>
</dbReference>
<protein>
    <recommendedName>
        <fullName evidence="5 6">tRNA dimethylallyltransferase</fullName>
        <ecNumber evidence="5 6">2.5.1.75</ecNumber>
    </recommendedName>
</protein>
<gene>
    <name evidence="10" type="ORF">R9X50_00181500</name>
</gene>
<evidence type="ECO:0000313" key="11">
    <source>
        <dbReference type="Proteomes" id="UP001303373"/>
    </source>
</evidence>
<evidence type="ECO:0000256" key="4">
    <source>
        <dbReference type="ARBA" id="ARBA00022840"/>
    </source>
</evidence>
<dbReference type="EC" id="2.5.1.75" evidence="5 6"/>
<feature type="region of interest" description="Disordered" evidence="8">
    <location>
        <begin position="430"/>
        <end position="454"/>
    </location>
</feature>
<keyword evidence="5" id="KW-0963">Cytoplasm</keyword>
<dbReference type="Gene3D" id="1.10.20.140">
    <property type="match status" value="1"/>
</dbReference>
<name>A0AAQ3LZT3_9PEZI</name>
<evidence type="ECO:0000256" key="5">
    <source>
        <dbReference type="PIRNR" id="PIRNR039110"/>
    </source>
</evidence>
<comment type="catalytic activity">
    <reaction evidence="5 6">
        <text>adenosine(37) in tRNA + dimethylallyl diphosphate = N(6)-dimethylallyladenosine(37) in tRNA + diphosphate</text>
        <dbReference type="Rhea" id="RHEA:26482"/>
        <dbReference type="Rhea" id="RHEA-COMP:10162"/>
        <dbReference type="Rhea" id="RHEA-COMP:10375"/>
        <dbReference type="ChEBI" id="CHEBI:33019"/>
        <dbReference type="ChEBI" id="CHEBI:57623"/>
        <dbReference type="ChEBI" id="CHEBI:74411"/>
        <dbReference type="ChEBI" id="CHEBI:74415"/>
        <dbReference type="EC" id="2.5.1.75"/>
    </reaction>
</comment>
<evidence type="ECO:0000313" key="10">
    <source>
        <dbReference type="EMBL" id="WPG99013.1"/>
    </source>
</evidence>
<evidence type="ECO:0000256" key="1">
    <source>
        <dbReference type="ARBA" id="ARBA00005842"/>
    </source>
</evidence>
<dbReference type="InterPro" id="IPR027417">
    <property type="entry name" value="P-loop_NTPase"/>
</dbReference>
<dbReference type="PIRSF" id="PIRSF039110">
    <property type="entry name" value="IPP_transferase"/>
    <property type="match status" value="1"/>
</dbReference>
<dbReference type="Gene3D" id="3.30.160.60">
    <property type="entry name" value="Classic Zinc Finger"/>
    <property type="match status" value="1"/>
</dbReference>
<comment type="function">
    <text evidence="5">Catalyzes the transfer of a dimethylallyl group onto the adenine at position 37.</text>
</comment>
<dbReference type="Gene3D" id="3.40.50.300">
    <property type="entry name" value="P-loop containing nucleotide triphosphate hydrolases"/>
    <property type="match status" value="1"/>
</dbReference>
<dbReference type="GO" id="GO:0005739">
    <property type="term" value="C:mitochondrion"/>
    <property type="evidence" value="ECO:0007669"/>
    <property type="project" value="TreeGrafter"/>
</dbReference>
<evidence type="ECO:0000256" key="8">
    <source>
        <dbReference type="SAM" id="MobiDB-lite"/>
    </source>
</evidence>
<keyword evidence="5 6" id="KW-0819">tRNA processing</keyword>
<dbReference type="InterPro" id="IPR013087">
    <property type="entry name" value="Znf_C2H2_type"/>
</dbReference>
<dbReference type="PANTHER" id="PTHR11088">
    <property type="entry name" value="TRNA DIMETHYLALLYLTRANSFERASE"/>
    <property type="match status" value="1"/>
</dbReference>
<dbReference type="GO" id="GO:0006400">
    <property type="term" value="P:tRNA modification"/>
    <property type="evidence" value="ECO:0007669"/>
    <property type="project" value="TreeGrafter"/>
</dbReference>
<accession>A0AAQ3LZT3</accession>